<dbReference type="PANTHER" id="PTHR40254">
    <property type="entry name" value="BLR0577 PROTEIN"/>
    <property type="match status" value="1"/>
</dbReference>
<dbReference type="RefSeq" id="WP_377814570.1">
    <property type="nucleotide sequence ID" value="NZ_JBHRSJ010000022.1"/>
</dbReference>
<evidence type="ECO:0000313" key="3">
    <source>
        <dbReference type="Proteomes" id="UP001595457"/>
    </source>
</evidence>
<keyword evidence="3" id="KW-1185">Reference proteome</keyword>
<evidence type="ECO:0000313" key="2">
    <source>
        <dbReference type="EMBL" id="MFC2972914.1"/>
    </source>
</evidence>
<dbReference type="InterPro" id="IPR036188">
    <property type="entry name" value="FAD/NAD-bd_sf"/>
</dbReference>
<feature type="domain" description="FAD-dependent urate hydroxylase HpyO/Asp monooxygenase CreE-like FAD/NAD(P)-binding" evidence="1">
    <location>
        <begin position="5"/>
        <end position="152"/>
    </location>
</feature>
<dbReference type="Gene3D" id="3.50.50.60">
    <property type="entry name" value="FAD/NAD(P)-binding domain"/>
    <property type="match status" value="1"/>
</dbReference>
<evidence type="ECO:0000259" key="1">
    <source>
        <dbReference type="Pfam" id="PF13454"/>
    </source>
</evidence>
<dbReference type="PANTHER" id="PTHR40254:SF1">
    <property type="entry name" value="BLR0577 PROTEIN"/>
    <property type="match status" value="1"/>
</dbReference>
<organism evidence="2 3">
    <name type="scientific">Azotobacter bryophylli</name>
    <dbReference type="NCBI Taxonomy" id="1986537"/>
    <lineage>
        <taxon>Bacteria</taxon>
        <taxon>Pseudomonadati</taxon>
        <taxon>Pseudomonadota</taxon>
        <taxon>Gammaproteobacteria</taxon>
        <taxon>Pseudomonadales</taxon>
        <taxon>Pseudomonadaceae</taxon>
        <taxon>Azotobacter</taxon>
    </lineage>
</organism>
<protein>
    <submittedName>
        <fullName evidence="2">FAD/NAD(P)-binding protein</fullName>
    </submittedName>
</protein>
<proteinExistence type="predicted"/>
<gene>
    <name evidence="2" type="ORF">ACFOJE_11905</name>
</gene>
<dbReference type="SUPFAM" id="SSF51905">
    <property type="entry name" value="FAD/NAD(P)-binding domain"/>
    <property type="match status" value="1"/>
</dbReference>
<dbReference type="Proteomes" id="UP001595457">
    <property type="component" value="Unassembled WGS sequence"/>
</dbReference>
<comment type="caution">
    <text evidence="2">The sequence shown here is derived from an EMBL/GenBank/DDBJ whole genome shotgun (WGS) entry which is preliminary data.</text>
</comment>
<name>A0ABV7ATR3_9GAMM</name>
<dbReference type="EMBL" id="JBHRSJ010000022">
    <property type="protein sequence ID" value="MFC2972914.1"/>
    <property type="molecule type" value="Genomic_DNA"/>
</dbReference>
<dbReference type="InterPro" id="IPR052189">
    <property type="entry name" value="L-asp_N-monooxygenase_NS-form"/>
</dbReference>
<sequence>MDRIAIIGSGFCGTALAIQLLRQARKPLSLTLINRSGQFARGLAYGTRSASHILNVPAERMSLFPDRDGDFLDFARQRLPTASGGDFLPRSLYGDYLQERLRQAIAGKAAQVGFASLQRQVLDIREDAAGQQLRLDDGERLGADRTVIATGNFAPTTPAGLGALDADPRYIRDPWREGALEAIPATARVLLLGTGLTMYDMALALQDRGHQGPLLALSRRALLPHAHRHNSRHPDLPPLPETLLRPRHLGELLAAIRAFVRDAAGQGHDWRDAMAALRPITPALWHNLDDDERRRFLQHLQPYWDVHRHRAAPPVAERIQGLIRSGQLQIQAGRAVGARREDAGLTVGIRPRGGSDVQHSTFDYLINCTGPCSDLRRVGEPLLATLLDRGQIQQDANRLGLLTDDFRLLDDQGRAHSRLFLLSPMLRASHWESTAVPELRQHAERLAKVLLED</sequence>
<accession>A0ABV7ATR3</accession>
<reference evidence="3" key="1">
    <citation type="journal article" date="2019" name="Int. J. Syst. Evol. Microbiol.">
        <title>The Global Catalogue of Microorganisms (GCM) 10K type strain sequencing project: providing services to taxonomists for standard genome sequencing and annotation.</title>
        <authorList>
            <consortium name="The Broad Institute Genomics Platform"/>
            <consortium name="The Broad Institute Genome Sequencing Center for Infectious Disease"/>
            <person name="Wu L."/>
            <person name="Ma J."/>
        </authorList>
    </citation>
    <scope>NUCLEOTIDE SEQUENCE [LARGE SCALE GENOMIC DNA]</scope>
    <source>
        <strain evidence="3">KCTC 62195</strain>
    </source>
</reference>
<dbReference type="InterPro" id="IPR038732">
    <property type="entry name" value="HpyO/CreE_NAD-binding"/>
</dbReference>
<dbReference type="Pfam" id="PF13454">
    <property type="entry name" value="NAD_binding_9"/>
    <property type="match status" value="1"/>
</dbReference>